<comment type="subcellular location">
    <subcellularLocation>
        <location evidence="1 7">Cell membrane</location>
        <topology evidence="1 7">Multi-pass membrane protein</topology>
    </subcellularLocation>
</comment>
<comment type="caution">
    <text evidence="9">The sequence shown here is derived from an EMBL/GenBank/DDBJ whole genome shotgun (WGS) entry which is preliminary data.</text>
</comment>
<name>A0ABS3KVQ6_9PROT</name>
<evidence type="ECO:0000256" key="4">
    <source>
        <dbReference type="ARBA" id="ARBA00022692"/>
    </source>
</evidence>
<evidence type="ECO:0000256" key="3">
    <source>
        <dbReference type="ARBA" id="ARBA00022475"/>
    </source>
</evidence>
<feature type="domain" description="ABC transmembrane type-1" evidence="8">
    <location>
        <begin position="75"/>
        <end position="264"/>
    </location>
</feature>
<dbReference type="Gene3D" id="1.10.3720.10">
    <property type="entry name" value="MetI-like"/>
    <property type="match status" value="1"/>
</dbReference>
<keyword evidence="10" id="KW-1185">Reference proteome</keyword>
<reference evidence="9 10" key="1">
    <citation type="submission" date="2020-09" db="EMBL/GenBank/DDBJ databases">
        <title>Roseomonas.</title>
        <authorList>
            <person name="Zhu W."/>
        </authorList>
    </citation>
    <scope>NUCLEOTIDE SEQUENCE [LARGE SCALE GENOMIC DNA]</scope>
    <source>
        <strain evidence="9 10">573</strain>
    </source>
</reference>
<proteinExistence type="inferred from homology"/>
<feature type="transmembrane region" description="Helical" evidence="7">
    <location>
        <begin position="238"/>
        <end position="259"/>
    </location>
</feature>
<dbReference type="InterPro" id="IPR035906">
    <property type="entry name" value="MetI-like_sf"/>
</dbReference>
<evidence type="ECO:0000256" key="2">
    <source>
        <dbReference type="ARBA" id="ARBA00022448"/>
    </source>
</evidence>
<gene>
    <name evidence="9" type="ORF">IAI61_16790</name>
</gene>
<evidence type="ECO:0000256" key="6">
    <source>
        <dbReference type="ARBA" id="ARBA00023136"/>
    </source>
</evidence>
<dbReference type="PROSITE" id="PS50928">
    <property type="entry name" value="ABC_TM1"/>
    <property type="match status" value="1"/>
</dbReference>
<keyword evidence="5 7" id="KW-1133">Transmembrane helix</keyword>
<comment type="similarity">
    <text evidence="7">Belongs to the binding-protein-dependent transport system permease family.</text>
</comment>
<dbReference type="InterPro" id="IPR000515">
    <property type="entry name" value="MetI-like"/>
</dbReference>
<evidence type="ECO:0000313" key="10">
    <source>
        <dbReference type="Proteomes" id="UP001518989"/>
    </source>
</evidence>
<evidence type="ECO:0000256" key="1">
    <source>
        <dbReference type="ARBA" id="ARBA00004651"/>
    </source>
</evidence>
<feature type="transmembrane region" description="Helical" evidence="7">
    <location>
        <begin position="77"/>
        <end position="103"/>
    </location>
</feature>
<dbReference type="RefSeq" id="WP_207418886.1">
    <property type="nucleotide sequence ID" value="NZ_CP061177.1"/>
</dbReference>
<feature type="transmembrane region" description="Helical" evidence="7">
    <location>
        <begin position="7"/>
        <end position="29"/>
    </location>
</feature>
<keyword evidence="2 7" id="KW-0813">Transport</keyword>
<dbReference type="InterPro" id="IPR050366">
    <property type="entry name" value="BP-dependent_transpt_permease"/>
</dbReference>
<evidence type="ECO:0000256" key="5">
    <source>
        <dbReference type="ARBA" id="ARBA00022989"/>
    </source>
</evidence>
<evidence type="ECO:0000313" key="9">
    <source>
        <dbReference type="EMBL" id="MBO1080703.1"/>
    </source>
</evidence>
<dbReference type="PANTHER" id="PTHR43386:SF25">
    <property type="entry name" value="PEPTIDE ABC TRANSPORTER PERMEASE PROTEIN"/>
    <property type="match status" value="1"/>
</dbReference>
<keyword evidence="4 7" id="KW-0812">Transmembrane</keyword>
<sequence length="282" mass="29650">MKRFRKGAGLTALILLGITFVLIAIVPLLPSSDAYTQNLGDGLLPAGGRSFDEQLYLLGTDTLGRDLLSRLALAGQVSFMIAIVAVAMSLVIGAVLGLVGGFFGGWTESVIMGIADLQLSIPRILLLIAVSAVVGPSVVLLAVMLGLTSWVSYGRVARAMVLSLKRREFVLSATTQGAGAGWNMRKHLLPNVLPQLLVVASHEFGQVIVLEASLSYLGLGVQPPLPSWGMMVAEGQSYLALAPMLSVLPSIALFCLVAGTQFLSQAFTSESDVVGDMSRAKP</sequence>
<evidence type="ECO:0000256" key="7">
    <source>
        <dbReference type="RuleBase" id="RU363032"/>
    </source>
</evidence>
<evidence type="ECO:0000259" key="8">
    <source>
        <dbReference type="PROSITE" id="PS50928"/>
    </source>
</evidence>
<keyword evidence="6 7" id="KW-0472">Membrane</keyword>
<protein>
    <submittedName>
        <fullName evidence="9">ABC transporter permease</fullName>
    </submittedName>
</protein>
<organism evidence="9 10">
    <name type="scientific">Roseomonas haemaphysalidis</name>
    <dbReference type="NCBI Taxonomy" id="2768162"/>
    <lineage>
        <taxon>Bacteria</taxon>
        <taxon>Pseudomonadati</taxon>
        <taxon>Pseudomonadota</taxon>
        <taxon>Alphaproteobacteria</taxon>
        <taxon>Acetobacterales</taxon>
        <taxon>Roseomonadaceae</taxon>
        <taxon>Roseomonas</taxon>
    </lineage>
</organism>
<feature type="transmembrane region" description="Helical" evidence="7">
    <location>
        <begin position="124"/>
        <end position="153"/>
    </location>
</feature>
<keyword evidence="3" id="KW-1003">Cell membrane</keyword>
<accession>A0ABS3KVQ6</accession>
<dbReference type="Pfam" id="PF00528">
    <property type="entry name" value="BPD_transp_1"/>
    <property type="match status" value="1"/>
</dbReference>
<dbReference type="Proteomes" id="UP001518989">
    <property type="component" value="Unassembled WGS sequence"/>
</dbReference>
<dbReference type="CDD" id="cd06261">
    <property type="entry name" value="TM_PBP2"/>
    <property type="match status" value="1"/>
</dbReference>
<dbReference type="PANTHER" id="PTHR43386">
    <property type="entry name" value="OLIGOPEPTIDE TRANSPORT SYSTEM PERMEASE PROTEIN APPC"/>
    <property type="match status" value="1"/>
</dbReference>
<dbReference type="SUPFAM" id="SSF161098">
    <property type="entry name" value="MetI-like"/>
    <property type="match status" value="1"/>
</dbReference>
<dbReference type="EMBL" id="JACTNG010000010">
    <property type="protein sequence ID" value="MBO1080703.1"/>
    <property type="molecule type" value="Genomic_DNA"/>
</dbReference>